<dbReference type="Proteomes" id="UP000239710">
    <property type="component" value="Unassembled WGS sequence"/>
</dbReference>
<evidence type="ECO:0000313" key="2">
    <source>
        <dbReference type="EMBL" id="PPV08760.1"/>
    </source>
</evidence>
<evidence type="ECO:0000313" key="4">
    <source>
        <dbReference type="Proteomes" id="UP000092503"/>
    </source>
</evidence>
<sequence>MCTYTIQWSPFNLIDGAWLRNIGTTGPIDEVRALLYSVSMDGLGDGVVSMNHCNIYRDLCHSIGYYPPPIEAREFAYDPNFFDSAFTVPAFQLAISEFTEDYYPELIGMTLMLEWEVVQLKQTRDSMLYTGLDPHFYIMHIGIDNAVNGHGQRAADAVCLYLQNMRLAGGEEAVQHAWRRIWNGFIAFGPIGTFGDDLLTLVNSTPDLHQQMQDMIKRKANYGSRNHQKHMVGPCRIDEWFADPPGFLKALQDHGWITPGDWQNSRMRGLMDFETGPMYRVFTEDEIALWSAYTLSLTAPPSPPRGPPMSSARAMAALIDKLRPIQRGKSGHVTSVMASPEGEVHNLAWWFERPTRALMAALSAPVNELIKPGDPASSRFLSELIAPTGPMGSIFSMPADPPTSGSLRDVVHRWVLDGCPLLDEVPFMLRLHTPKAKRDRHPDGHIIGMGNVH</sequence>
<gene>
    <name evidence="3" type="ORF">XBLMG947_3626</name>
    <name evidence="2" type="ORF">XbrCFBP1976_01485</name>
</gene>
<keyword evidence="5" id="KW-1185">Reference proteome</keyword>
<proteinExistence type="predicted"/>
<dbReference type="AlphaFoldDB" id="A0A1C3NQY6"/>
<dbReference type="PROSITE" id="PS00498">
    <property type="entry name" value="TYROSINASE_2"/>
    <property type="match status" value="1"/>
</dbReference>
<reference evidence="3 4" key="1">
    <citation type="submission" date="2016-06" db="EMBL/GenBank/DDBJ databases">
        <authorList>
            <person name="Kjaerup R.B."/>
            <person name="Dalgaard T.S."/>
            <person name="Juul-Madsen H.R."/>
        </authorList>
    </citation>
    <scope>NUCLEOTIDE SEQUENCE [LARGE SCALE GENOMIC DNA]</scope>
    <source>
        <strain evidence="3">LMG947</strain>
    </source>
</reference>
<dbReference type="RefSeq" id="WP_065469984.1">
    <property type="nucleotide sequence ID" value="NZ_FLTX01000065.1"/>
</dbReference>
<dbReference type="Proteomes" id="UP000092503">
    <property type="component" value="Unassembled WGS sequence"/>
</dbReference>
<dbReference type="SMART" id="SM01236">
    <property type="entry name" value="Haem_oxygenase_2"/>
    <property type="match status" value="1"/>
</dbReference>
<protein>
    <submittedName>
        <fullName evidence="2 3">Iron-containing redox enzyme</fullName>
    </submittedName>
</protein>
<evidence type="ECO:0000313" key="5">
    <source>
        <dbReference type="Proteomes" id="UP000239710"/>
    </source>
</evidence>
<dbReference type="Pfam" id="PF14518">
    <property type="entry name" value="Haem_oxygenas_2"/>
    <property type="match status" value="1"/>
</dbReference>
<dbReference type="InterPro" id="IPR002227">
    <property type="entry name" value="Tyrosinase_Cu-bd"/>
</dbReference>
<dbReference type="OrthoDB" id="6635957at2"/>
<evidence type="ECO:0000259" key="1">
    <source>
        <dbReference type="PROSITE" id="PS00498"/>
    </source>
</evidence>
<dbReference type="EMBL" id="FLTX01000065">
    <property type="protein sequence ID" value="SBV52827.1"/>
    <property type="molecule type" value="Genomic_DNA"/>
</dbReference>
<name>A0A1C3NQY6_9XANT</name>
<dbReference type="Gene3D" id="1.20.910.10">
    <property type="entry name" value="Heme oxygenase-like"/>
    <property type="match status" value="1"/>
</dbReference>
<feature type="domain" description="Tyrosinase copper-binding" evidence="1">
    <location>
        <begin position="133"/>
        <end position="144"/>
    </location>
</feature>
<reference evidence="2 5" key="2">
    <citation type="submission" date="2016-08" db="EMBL/GenBank/DDBJ databases">
        <title>Evolution of the type three secretion system and type three effector repertoires in Xanthomonas.</title>
        <authorList>
            <person name="Merda D."/>
            <person name="Briand M."/>
            <person name="Bosis E."/>
            <person name="Rousseau C."/>
            <person name="Portier P."/>
            <person name="Jacques M.-A."/>
            <person name="Fischer-Le Saux M."/>
        </authorList>
    </citation>
    <scope>NUCLEOTIDE SEQUENCE [LARGE SCALE GENOMIC DNA]</scope>
    <source>
        <strain evidence="2 5">CFBP1976</strain>
    </source>
</reference>
<dbReference type="GO" id="GO:0016491">
    <property type="term" value="F:oxidoreductase activity"/>
    <property type="evidence" value="ECO:0007669"/>
    <property type="project" value="InterPro"/>
</dbReference>
<dbReference type="EMBL" id="MDCE01000002">
    <property type="protein sequence ID" value="PPV08760.1"/>
    <property type="molecule type" value="Genomic_DNA"/>
</dbReference>
<dbReference type="STRING" id="56449.XBLMG947_3626"/>
<accession>A0A1C3NQY6</accession>
<organism evidence="3 4">
    <name type="scientific">Xanthomonas bromi</name>
    <dbReference type="NCBI Taxonomy" id="56449"/>
    <lineage>
        <taxon>Bacteria</taxon>
        <taxon>Pseudomonadati</taxon>
        <taxon>Pseudomonadota</taxon>
        <taxon>Gammaproteobacteria</taxon>
        <taxon>Lysobacterales</taxon>
        <taxon>Lysobacteraceae</taxon>
        <taxon>Xanthomonas</taxon>
    </lineage>
</organism>
<dbReference type="InterPro" id="IPR016084">
    <property type="entry name" value="Haem_Oase-like_multi-hlx"/>
</dbReference>
<evidence type="ECO:0000313" key="3">
    <source>
        <dbReference type="EMBL" id="SBV52827.1"/>
    </source>
</evidence>